<evidence type="ECO:0000256" key="1">
    <source>
        <dbReference type="ARBA" id="ARBA00004609"/>
    </source>
</evidence>
<dbReference type="PANTHER" id="PTHR37928">
    <property type="entry name" value="CFEM DOMAIN PROTEIN (AFU_ORTHOLOGUE AFUA_6G14090)"/>
    <property type="match status" value="1"/>
</dbReference>
<evidence type="ECO:0000256" key="9">
    <source>
        <dbReference type="ARBA" id="ARBA00023004"/>
    </source>
</evidence>
<evidence type="ECO:0000313" key="18">
    <source>
        <dbReference type="Proteomes" id="UP000015241"/>
    </source>
</evidence>
<evidence type="ECO:0000256" key="6">
    <source>
        <dbReference type="ARBA" id="ARBA00022617"/>
    </source>
</evidence>
<evidence type="ECO:0000256" key="10">
    <source>
        <dbReference type="ARBA" id="ARBA00023136"/>
    </source>
</evidence>
<evidence type="ECO:0000256" key="8">
    <source>
        <dbReference type="ARBA" id="ARBA00022729"/>
    </source>
</evidence>
<keyword evidence="4" id="KW-1003">Cell membrane</keyword>
<feature type="signal peptide" evidence="15">
    <location>
        <begin position="1"/>
        <end position="19"/>
    </location>
</feature>
<dbReference type="InParanoid" id="S8F3N5"/>
<dbReference type="OrthoDB" id="3065412at2759"/>
<dbReference type="STRING" id="743788.S8F3N5"/>
<evidence type="ECO:0000256" key="12">
    <source>
        <dbReference type="ARBA" id="ARBA00023180"/>
    </source>
</evidence>
<dbReference type="SMART" id="SM00747">
    <property type="entry name" value="CFEM"/>
    <property type="match status" value="1"/>
</dbReference>
<feature type="domain" description="CFEM" evidence="16">
    <location>
        <begin position="1"/>
        <end position="112"/>
    </location>
</feature>
<dbReference type="InterPro" id="IPR051735">
    <property type="entry name" value="CFEM_domain"/>
</dbReference>
<keyword evidence="10" id="KW-0472">Membrane</keyword>
<dbReference type="GO" id="GO:0005886">
    <property type="term" value="C:plasma membrane"/>
    <property type="evidence" value="ECO:0007669"/>
    <property type="project" value="UniProtKB-SubCell"/>
</dbReference>
<keyword evidence="13" id="KW-0449">Lipoprotein</keyword>
<dbReference type="Pfam" id="PF05730">
    <property type="entry name" value="CFEM"/>
    <property type="match status" value="1"/>
</dbReference>
<dbReference type="HOGENOM" id="CLU_063084_3_0_1"/>
<dbReference type="eggNOG" id="ENOG502SFDE">
    <property type="taxonomic scope" value="Eukaryota"/>
</dbReference>
<evidence type="ECO:0000256" key="13">
    <source>
        <dbReference type="ARBA" id="ARBA00023288"/>
    </source>
</evidence>
<reference evidence="17 18" key="1">
    <citation type="journal article" date="2012" name="Science">
        <title>The Paleozoic origin of enzymatic lignin decomposition reconstructed from 31 fungal genomes.</title>
        <authorList>
            <person name="Floudas D."/>
            <person name="Binder M."/>
            <person name="Riley R."/>
            <person name="Barry K."/>
            <person name="Blanchette R.A."/>
            <person name="Henrissat B."/>
            <person name="Martinez A.T."/>
            <person name="Otillar R."/>
            <person name="Spatafora J.W."/>
            <person name="Yadav J.S."/>
            <person name="Aerts A."/>
            <person name="Benoit I."/>
            <person name="Boyd A."/>
            <person name="Carlson A."/>
            <person name="Copeland A."/>
            <person name="Coutinho P.M."/>
            <person name="de Vries R.P."/>
            <person name="Ferreira P."/>
            <person name="Findley K."/>
            <person name="Foster B."/>
            <person name="Gaskell J."/>
            <person name="Glotzer D."/>
            <person name="Gorecki P."/>
            <person name="Heitman J."/>
            <person name="Hesse C."/>
            <person name="Hori C."/>
            <person name="Igarashi K."/>
            <person name="Jurgens J.A."/>
            <person name="Kallen N."/>
            <person name="Kersten P."/>
            <person name="Kohler A."/>
            <person name="Kuees U."/>
            <person name="Kumar T.K.A."/>
            <person name="Kuo A."/>
            <person name="LaButti K."/>
            <person name="Larrondo L.F."/>
            <person name="Lindquist E."/>
            <person name="Ling A."/>
            <person name="Lombard V."/>
            <person name="Lucas S."/>
            <person name="Lundell T."/>
            <person name="Martin R."/>
            <person name="McLaughlin D.J."/>
            <person name="Morgenstern I."/>
            <person name="Morin E."/>
            <person name="Murat C."/>
            <person name="Nagy L.G."/>
            <person name="Nolan M."/>
            <person name="Ohm R.A."/>
            <person name="Patyshakuliyeva A."/>
            <person name="Rokas A."/>
            <person name="Ruiz-Duenas F.J."/>
            <person name="Sabat G."/>
            <person name="Salamov A."/>
            <person name="Samejima M."/>
            <person name="Schmutz J."/>
            <person name="Slot J.C."/>
            <person name="St John F."/>
            <person name="Stenlid J."/>
            <person name="Sun H."/>
            <person name="Sun S."/>
            <person name="Syed K."/>
            <person name="Tsang A."/>
            <person name="Wiebenga A."/>
            <person name="Young D."/>
            <person name="Pisabarro A."/>
            <person name="Eastwood D.C."/>
            <person name="Martin F."/>
            <person name="Cullen D."/>
            <person name="Grigoriev I.V."/>
            <person name="Hibbett D.S."/>
        </authorList>
    </citation>
    <scope>NUCLEOTIDE SEQUENCE</scope>
    <source>
        <strain evidence="18">FP-58527</strain>
    </source>
</reference>
<dbReference type="GO" id="GO:0046872">
    <property type="term" value="F:metal ion binding"/>
    <property type="evidence" value="ECO:0007669"/>
    <property type="project" value="UniProtKB-KW"/>
</dbReference>
<feature type="chain" id="PRO_5004563425" description="CFEM domain-containing protein" evidence="15">
    <location>
        <begin position="20"/>
        <end position="180"/>
    </location>
</feature>
<keyword evidence="12" id="KW-0325">Glycoprotein</keyword>
<dbReference type="GO" id="GO:0005576">
    <property type="term" value="C:extracellular region"/>
    <property type="evidence" value="ECO:0007669"/>
    <property type="project" value="UniProtKB-SubCell"/>
</dbReference>
<dbReference type="AlphaFoldDB" id="S8F3N5"/>
<gene>
    <name evidence="17" type="ORF">FOMPIDRAFT_1032413</name>
</gene>
<evidence type="ECO:0000256" key="2">
    <source>
        <dbReference type="ARBA" id="ARBA00004613"/>
    </source>
</evidence>
<keyword evidence="9" id="KW-0408">Iron</keyword>
<dbReference type="PROSITE" id="PS52012">
    <property type="entry name" value="CFEM"/>
    <property type="match status" value="1"/>
</dbReference>
<keyword evidence="8 15" id="KW-0732">Signal</keyword>
<evidence type="ECO:0000256" key="7">
    <source>
        <dbReference type="ARBA" id="ARBA00022723"/>
    </source>
</evidence>
<evidence type="ECO:0000256" key="14">
    <source>
        <dbReference type="SAM" id="MobiDB-lite"/>
    </source>
</evidence>
<comment type="subcellular location">
    <subcellularLocation>
        <location evidence="1">Cell membrane</location>
        <topology evidence="1">Lipid-anchor</topology>
        <topology evidence="1">GPI-anchor</topology>
    </subcellularLocation>
    <subcellularLocation>
        <location evidence="2">Secreted</location>
    </subcellularLocation>
</comment>
<keyword evidence="6" id="KW-0349">Heme</keyword>
<evidence type="ECO:0000256" key="3">
    <source>
        <dbReference type="ARBA" id="ARBA00010031"/>
    </source>
</evidence>
<evidence type="ECO:0000256" key="4">
    <source>
        <dbReference type="ARBA" id="ARBA00022475"/>
    </source>
</evidence>
<keyword evidence="11" id="KW-1015">Disulfide bond</keyword>
<keyword evidence="7" id="KW-0479">Metal-binding</keyword>
<dbReference type="PANTHER" id="PTHR37928:SF1">
    <property type="entry name" value="CFEM DOMAIN PROTEIN (AFU_ORTHOLOGUE AFUA_6G14090)"/>
    <property type="match status" value="1"/>
</dbReference>
<evidence type="ECO:0000256" key="11">
    <source>
        <dbReference type="ARBA" id="ARBA00023157"/>
    </source>
</evidence>
<sequence length="180" mass="17059">MRFTFAVLALAATLSAASANVWKRQSLPSCAENCIGSASTGGCSASDEQCLCSSSAFVDSVESCIEKSCDASDVQASLAAAEALCAQAGVTLSLTGSLPSATASGSGSASASGFASASASSGSHASSSSSSSSSSASHLEPTDVGSASPATTSTKSGASSVAVDGFLGLAAVGAAMFAAL</sequence>
<proteinExistence type="inferred from homology"/>
<organism evidence="17 18">
    <name type="scientific">Fomitopsis schrenkii</name>
    <name type="common">Brown rot fungus</name>
    <dbReference type="NCBI Taxonomy" id="2126942"/>
    <lineage>
        <taxon>Eukaryota</taxon>
        <taxon>Fungi</taxon>
        <taxon>Dikarya</taxon>
        <taxon>Basidiomycota</taxon>
        <taxon>Agaricomycotina</taxon>
        <taxon>Agaricomycetes</taxon>
        <taxon>Polyporales</taxon>
        <taxon>Fomitopsis</taxon>
    </lineage>
</organism>
<keyword evidence="5" id="KW-0964">Secreted</keyword>
<dbReference type="Proteomes" id="UP000015241">
    <property type="component" value="Unassembled WGS sequence"/>
</dbReference>
<evidence type="ECO:0000313" key="17">
    <source>
        <dbReference type="EMBL" id="EPS96370.1"/>
    </source>
</evidence>
<feature type="compositionally biased region" description="Polar residues" evidence="14">
    <location>
        <begin position="148"/>
        <end position="157"/>
    </location>
</feature>
<accession>S8F3N5</accession>
<feature type="compositionally biased region" description="Low complexity" evidence="14">
    <location>
        <begin position="126"/>
        <end position="137"/>
    </location>
</feature>
<keyword evidence="18" id="KW-1185">Reference proteome</keyword>
<dbReference type="InterPro" id="IPR008427">
    <property type="entry name" value="Extracellular_membr_CFEM_dom"/>
</dbReference>
<dbReference type="EMBL" id="KE504189">
    <property type="protein sequence ID" value="EPS96370.1"/>
    <property type="molecule type" value="Genomic_DNA"/>
</dbReference>
<feature type="region of interest" description="Disordered" evidence="14">
    <location>
        <begin position="126"/>
        <end position="157"/>
    </location>
</feature>
<evidence type="ECO:0000256" key="15">
    <source>
        <dbReference type="SAM" id="SignalP"/>
    </source>
</evidence>
<comment type="similarity">
    <text evidence="3">Belongs to the RBT5 family.</text>
</comment>
<name>S8F3N5_FOMSC</name>
<protein>
    <recommendedName>
        <fullName evidence="16">CFEM domain-containing protein</fullName>
    </recommendedName>
</protein>
<evidence type="ECO:0000256" key="5">
    <source>
        <dbReference type="ARBA" id="ARBA00022525"/>
    </source>
</evidence>
<evidence type="ECO:0000259" key="16">
    <source>
        <dbReference type="PROSITE" id="PS52012"/>
    </source>
</evidence>